<dbReference type="RefSeq" id="XP_044932280.1">
    <property type="nucleotide sequence ID" value="XM_045076345.1"/>
</dbReference>
<evidence type="ECO:0000313" key="3">
    <source>
        <dbReference type="RefSeq" id="XP_044932280.1"/>
    </source>
</evidence>
<dbReference type="GeneID" id="106005945"/>
<evidence type="ECO:0000313" key="2">
    <source>
        <dbReference type="Proteomes" id="UP000000715"/>
    </source>
</evidence>
<name>A0A8U0UXT0_MUSPF</name>
<gene>
    <name evidence="3" type="primary">LOC106005945</name>
</gene>
<sequence>MPQQQAGGLEEDGGKRIRICEHVYEEGEKMCVNCMMKRKSLVLNEKAESGPEPAEALGVPGVCGERLEEVRGPRRDAGDGRPVPRRADHHFREKAGAAPGFKETDMRSQQRPLSRICKSSGSMWLCPRPLLPGVQRLHPAAPGCAWQQFDVHQRGRADGQSWATTGTWQWPSNTDQPQEPGAPRIEGPQCPVSRQASFRTGRRGPHSHAHNPSEEPAASADHAGKCWVPDSVPRRAELHLKSRTCGSEDGRHLLGTPDQGGPFVGASRNQWPPWRSRSPVHSAEKENSWAHPGNAVSSSLQQPGDSEAGV</sequence>
<feature type="compositionally biased region" description="Polar residues" evidence="1">
    <location>
        <begin position="295"/>
        <end position="304"/>
    </location>
</feature>
<feature type="compositionally biased region" description="Basic residues" evidence="1">
    <location>
        <begin position="200"/>
        <end position="209"/>
    </location>
</feature>
<feature type="region of interest" description="Disordered" evidence="1">
    <location>
        <begin position="242"/>
        <end position="310"/>
    </location>
</feature>
<reference evidence="3" key="1">
    <citation type="submission" date="2025-08" db="UniProtKB">
        <authorList>
            <consortium name="RefSeq"/>
        </authorList>
    </citation>
    <scope>IDENTIFICATION</scope>
    <source>
        <tissue evidence="3">Brain</tissue>
    </source>
</reference>
<dbReference type="AlphaFoldDB" id="A0A8U0UXT0"/>
<keyword evidence="2" id="KW-1185">Reference proteome</keyword>
<organism evidence="2 3">
    <name type="scientific">Mustela putorius furo</name>
    <name type="common">European domestic ferret</name>
    <name type="synonym">Mustela furo</name>
    <dbReference type="NCBI Taxonomy" id="9669"/>
    <lineage>
        <taxon>Eukaryota</taxon>
        <taxon>Metazoa</taxon>
        <taxon>Chordata</taxon>
        <taxon>Craniata</taxon>
        <taxon>Vertebrata</taxon>
        <taxon>Euteleostomi</taxon>
        <taxon>Mammalia</taxon>
        <taxon>Eutheria</taxon>
        <taxon>Laurasiatheria</taxon>
        <taxon>Carnivora</taxon>
        <taxon>Caniformia</taxon>
        <taxon>Musteloidea</taxon>
        <taxon>Mustelidae</taxon>
        <taxon>Mustelinae</taxon>
        <taxon>Mustela</taxon>
    </lineage>
</organism>
<proteinExistence type="predicted"/>
<feature type="region of interest" description="Disordered" evidence="1">
    <location>
        <begin position="155"/>
        <end position="226"/>
    </location>
</feature>
<accession>A0A8U0UXT0</accession>
<feature type="compositionally biased region" description="Polar residues" evidence="1">
    <location>
        <begin position="161"/>
        <end position="177"/>
    </location>
</feature>
<dbReference type="Proteomes" id="UP000000715">
    <property type="component" value="Unplaced"/>
</dbReference>
<protein>
    <submittedName>
        <fullName evidence="3">Uncharacterized protein LOC106005945</fullName>
    </submittedName>
</protein>
<evidence type="ECO:0000256" key="1">
    <source>
        <dbReference type="SAM" id="MobiDB-lite"/>
    </source>
</evidence>
<feature type="compositionally biased region" description="Basic and acidic residues" evidence="1">
    <location>
        <begin position="242"/>
        <end position="252"/>
    </location>
</feature>